<evidence type="ECO:0000256" key="4">
    <source>
        <dbReference type="ARBA" id="ARBA00022884"/>
    </source>
</evidence>
<evidence type="ECO:0000256" key="5">
    <source>
        <dbReference type="ARBA" id="ARBA00038063"/>
    </source>
</evidence>
<dbReference type="OrthoDB" id="1711136at2759"/>
<keyword evidence="3 6" id="KW-0378">Hydrolase</keyword>
<evidence type="ECO:0000256" key="1">
    <source>
        <dbReference type="ARBA" id="ARBA00013260"/>
    </source>
</evidence>
<evidence type="ECO:0000313" key="6">
    <source>
        <dbReference type="EMBL" id="TFK21917.1"/>
    </source>
</evidence>
<dbReference type="SUPFAM" id="SSF53178">
    <property type="entry name" value="Peptidyl-tRNA hydrolase-like"/>
    <property type="match status" value="1"/>
</dbReference>
<dbReference type="InterPro" id="IPR018171">
    <property type="entry name" value="Pept_tRNA_hydro_CS"/>
</dbReference>
<keyword evidence="7" id="KW-1185">Reference proteome</keyword>
<evidence type="ECO:0000256" key="3">
    <source>
        <dbReference type="ARBA" id="ARBA00022801"/>
    </source>
</evidence>
<sequence length="295" mass="31422">MLFLRWTGVTSAGFNAFGRSASSFTSNSRPTAISAMKSRRRQKGEFAVGMEYSTGSGQPIHLFVAGLGNATLPDTRHSIGQYIINSLSSDLDIRLNHVRGGQLGSKLVSLPSASHPVMITLFKSKQLMNVSGPSIVSNYRTACASTGGIGSKSVTGPGKNLVVLSDSISHVAHKLSARFGGSAQGHNGMKSINECLGGKGDRSFWQFRVGVGRGSPNEIQKDADAVEWVMGPISEREKKFWGVGGGGVKQIINELDKVVKKMEQDATAREKEFEAKAAARANVLAQGRKPSLQDG</sequence>
<dbReference type="EC" id="3.1.1.29" evidence="1"/>
<keyword evidence="2" id="KW-0820">tRNA-binding</keyword>
<dbReference type="InterPro" id="IPR036416">
    <property type="entry name" value="Pept_tRNA_hydro_sf"/>
</dbReference>
<dbReference type="Pfam" id="PF01195">
    <property type="entry name" value="Pept_tRNA_hydro"/>
    <property type="match status" value="1"/>
</dbReference>
<dbReference type="PANTHER" id="PTHR17224:SF1">
    <property type="entry name" value="PEPTIDYL-TRNA HYDROLASE"/>
    <property type="match status" value="1"/>
</dbReference>
<gene>
    <name evidence="6" type="ORF">FA15DRAFT_672129</name>
</gene>
<dbReference type="GO" id="GO:0000049">
    <property type="term" value="F:tRNA binding"/>
    <property type="evidence" value="ECO:0007669"/>
    <property type="project" value="UniProtKB-KW"/>
</dbReference>
<comment type="similarity">
    <text evidence="5">Belongs to the PTH family.</text>
</comment>
<dbReference type="STRING" id="230819.A0A5C3KP83"/>
<name>A0A5C3KP83_COPMA</name>
<dbReference type="Proteomes" id="UP000307440">
    <property type="component" value="Unassembled WGS sequence"/>
</dbReference>
<keyword evidence="4" id="KW-0694">RNA-binding</keyword>
<reference evidence="6 7" key="1">
    <citation type="journal article" date="2019" name="Nat. Ecol. Evol.">
        <title>Megaphylogeny resolves global patterns of mushroom evolution.</title>
        <authorList>
            <person name="Varga T."/>
            <person name="Krizsan K."/>
            <person name="Foldi C."/>
            <person name="Dima B."/>
            <person name="Sanchez-Garcia M."/>
            <person name="Sanchez-Ramirez S."/>
            <person name="Szollosi G.J."/>
            <person name="Szarkandi J.G."/>
            <person name="Papp V."/>
            <person name="Albert L."/>
            <person name="Andreopoulos W."/>
            <person name="Angelini C."/>
            <person name="Antonin V."/>
            <person name="Barry K.W."/>
            <person name="Bougher N.L."/>
            <person name="Buchanan P."/>
            <person name="Buyck B."/>
            <person name="Bense V."/>
            <person name="Catcheside P."/>
            <person name="Chovatia M."/>
            <person name="Cooper J."/>
            <person name="Damon W."/>
            <person name="Desjardin D."/>
            <person name="Finy P."/>
            <person name="Geml J."/>
            <person name="Haridas S."/>
            <person name="Hughes K."/>
            <person name="Justo A."/>
            <person name="Karasinski D."/>
            <person name="Kautmanova I."/>
            <person name="Kiss B."/>
            <person name="Kocsube S."/>
            <person name="Kotiranta H."/>
            <person name="LaButti K.M."/>
            <person name="Lechner B.E."/>
            <person name="Liimatainen K."/>
            <person name="Lipzen A."/>
            <person name="Lukacs Z."/>
            <person name="Mihaltcheva S."/>
            <person name="Morgado L.N."/>
            <person name="Niskanen T."/>
            <person name="Noordeloos M.E."/>
            <person name="Ohm R.A."/>
            <person name="Ortiz-Santana B."/>
            <person name="Ovrebo C."/>
            <person name="Racz N."/>
            <person name="Riley R."/>
            <person name="Savchenko A."/>
            <person name="Shiryaev A."/>
            <person name="Soop K."/>
            <person name="Spirin V."/>
            <person name="Szebenyi C."/>
            <person name="Tomsovsky M."/>
            <person name="Tulloss R.E."/>
            <person name="Uehling J."/>
            <person name="Grigoriev I.V."/>
            <person name="Vagvolgyi C."/>
            <person name="Papp T."/>
            <person name="Martin F.M."/>
            <person name="Miettinen O."/>
            <person name="Hibbett D.S."/>
            <person name="Nagy L.G."/>
        </authorList>
    </citation>
    <scope>NUCLEOTIDE SEQUENCE [LARGE SCALE GENOMIC DNA]</scope>
    <source>
        <strain evidence="6 7">CBS 121175</strain>
    </source>
</reference>
<dbReference type="InterPro" id="IPR001328">
    <property type="entry name" value="Pept_tRNA_hydro"/>
</dbReference>
<evidence type="ECO:0000313" key="7">
    <source>
        <dbReference type="Proteomes" id="UP000307440"/>
    </source>
</evidence>
<dbReference type="GO" id="GO:0004045">
    <property type="term" value="F:peptidyl-tRNA hydrolase activity"/>
    <property type="evidence" value="ECO:0007669"/>
    <property type="project" value="UniProtKB-EC"/>
</dbReference>
<dbReference type="PROSITE" id="PS01196">
    <property type="entry name" value="PEPT_TRNA_HYDROL_2"/>
    <property type="match status" value="1"/>
</dbReference>
<dbReference type="AlphaFoldDB" id="A0A5C3KP83"/>
<protein>
    <recommendedName>
        <fullName evidence="1">peptidyl-tRNA hydrolase</fullName>
        <ecNumber evidence="1">3.1.1.29</ecNumber>
    </recommendedName>
</protein>
<dbReference type="Gene3D" id="3.40.50.1470">
    <property type="entry name" value="Peptidyl-tRNA hydrolase"/>
    <property type="match status" value="1"/>
</dbReference>
<proteinExistence type="inferred from homology"/>
<accession>A0A5C3KP83</accession>
<dbReference type="EMBL" id="ML210255">
    <property type="protein sequence ID" value="TFK21917.1"/>
    <property type="molecule type" value="Genomic_DNA"/>
</dbReference>
<evidence type="ECO:0000256" key="2">
    <source>
        <dbReference type="ARBA" id="ARBA00022555"/>
    </source>
</evidence>
<dbReference type="PANTHER" id="PTHR17224">
    <property type="entry name" value="PEPTIDYL-TRNA HYDROLASE"/>
    <property type="match status" value="1"/>
</dbReference>
<organism evidence="6 7">
    <name type="scientific">Coprinopsis marcescibilis</name>
    <name type="common">Agaric fungus</name>
    <name type="synonym">Psathyrella marcescibilis</name>
    <dbReference type="NCBI Taxonomy" id="230819"/>
    <lineage>
        <taxon>Eukaryota</taxon>
        <taxon>Fungi</taxon>
        <taxon>Dikarya</taxon>
        <taxon>Basidiomycota</taxon>
        <taxon>Agaricomycotina</taxon>
        <taxon>Agaricomycetes</taxon>
        <taxon>Agaricomycetidae</taxon>
        <taxon>Agaricales</taxon>
        <taxon>Agaricineae</taxon>
        <taxon>Psathyrellaceae</taxon>
        <taxon>Coprinopsis</taxon>
    </lineage>
</organism>